<protein>
    <submittedName>
        <fullName evidence="1">Uncharacterized protein</fullName>
    </submittedName>
</protein>
<keyword evidence="2" id="KW-1185">Reference proteome</keyword>
<dbReference type="GO" id="GO:0015562">
    <property type="term" value="F:efflux transmembrane transporter activity"/>
    <property type="evidence" value="ECO:0007669"/>
    <property type="project" value="TreeGrafter"/>
</dbReference>
<dbReference type="Proteomes" id="UP000192276">
    <property type="component" value="Unassembled WGS sequence"/>
</dbReference>
<name>A0A1V9ESU2_9BACT</name>
<sequence>MSILTYHIWKITCCTIVISCTGCGDTPVVFPERKDIIEAVYASGKIFSENEYRLSVQSNGTVVQKLVKDGDTVKKGQLLYVISNAAAQDRYHAALKNFQIVTDNLSDRSPLLNDLKLSVQSAKVKCANDSIMYHRYKTLWAQNIGTKNNLDNAYTSYQLSVNQRTIAEQRYYAAVNDLAVSHSNARSQLTSANKDLQEYFVRSDRNGVVYQTFKEAGETVLPNEVVALVGEHGKQVIRLSVDQQDIGKIRTGQQVLVQTDVTGDTIYEAVVSGIYPVMNEQDQTFRIDALFSKDAGPAFIHSSVEANIIVQRKNNALVLPRNALAGTDSVWIQQKGNKAKKNIQTGITTLDYVEIIAGLDERTPVLLTPQNDAP</sequence>
<proteinExistence type="predicted"/>
<dbReference type="PANTHER" id="PTHR30469">
    <property type="entry name" value="MULTIDRUG RESISTANCE PROTEIN MDTA"/>
    <property type="match status" value="1"/>
</dbReference>
<dbReference type="GO" id="GO:1990281">
    <property type="term" value="C:efflux pump complex"/>
    <property type="evidence" value="ECO:0007669"/>
    <property type="project" value="TreeGrafter"/>
</dbReference>
<gene>
    <name evidence="1" type="ORF">A4R26_31275</name>
</gene>
<organism evidence="1 2">
    <name type="scientific">Niastella populi</name>
    <dbReference type="NCBI Taxonomy" id="550983"/>
    <lineage>
        <taxon>Bacteria</taxon>
        <taxon>Pseudomonadati</taxon>
        <taxon>Bacteroidota</taxon>
        <taxon>Chitinophagia</taxon>
        <taxon>Chitinophagales</taxon>
        <taxon>Chitinophagaceae</taxon>
        <taxon>Niastella</taxon>
    </lineage>
</organism>
<evidence type="ECO:0000313" key="1">
    <source>
        <dbReference type="EMBL" id="OQP48925.1"/>
    </source>
</evidence>
<dbReference type="Gene3D" id="1.10.287.470">
    <property type="entry name" value="Helix hairpin bin"/>
    <property type="match status" value="1"/>
</dbReference>
<dbReference type="STRING" id="550983.A4R26_31275"/>
<dbReference type="SUPFAM" id="SSF111369">
    <property type="entry name" value="HlyD-like secretion proteins"/>
    <property type="match status" value="1"/>
</dbReference>
<dbReference type="Gene3D" id="2.40.420.20">
    <property type="match status" value="1"/>
</dbReference>
<dbReference type="OrthoDB" id="869610at2"/>
<dbReference type="AlphaFoldDB" id="A0A1V9ESU2"/>
<reference evidence="2" key="1">
    <citation type="submission" date="2016-04" db="EMBL/GenBank/DDBJ databases">
        <authorList>
            <person name="Chen L."/>
            <person name="Zhuang W."/>
            <person name="Wang G."/>
        </authorList>
    </citation>
    <scope>NUCLEOTIDE SEQUENCE [LARGE SCALE GENOMIC DNA]</scope>
    <source>
        <strain evidence="2">208</strain>
    </source>
</reference>
<comment type="caution">
    <text evidence="1">The sequence shown here is derived from an EMBL/GenBank/DDBJ whole genome shotgun (WGS) entry which is preliminary data.</text>
</comment>
<dbReference type="EMBL" id="LWBP01000231">
    <property type="protein sequence ID" value="OQP48925.1"/>
    <property type="molecule type" value="Genomic_DNA"/>
</dbReference>
<dbReference type="Gene3D" id="2.40.50.100">
    <property type="match status" value="1"/>
</dbReference>
<dbReference type="Gene3D" id="2.40.30.170">
    <property type="match status" value="1"/>
</dbReference>
<evidence type="ECO:0000313" key="2">
    <source>
        <dbReference type="Proteomes" id="UP000192276"/>
    </source>
</evidence>
<dbReference type="RefSeq" id="WP_081170253.1">
    <property type="nucleotide sequence ID" value="NZ_LWBP01000231.1"/>
</dbReference>
<accession>A0A1V9ESU2</accession>